<name>A0A9P1KAI3_9CYAN</name>
<protein>
    <recommendedName>
        <fullName evidence="3">ATPase</fullName>
    </recommendedName>
</protein>
<keyword evidence="2" id="KW-1185">Reference proteome</keyword>
<accession>A0A9P1KAI3</accession>
<evidence type="ECO:0000313" key="1">
    <source>
        <dbReference type="EMBL" id="CDM92381.1"/>
    </source>
</evidence>
<dbReference type="GeneID" id="301681566"/>
<dbReference type="AlphaFoldDB" id="A0A9P1KAI3"/>
<sequence length="54" mass="5925">MPTKLSQAVLEGETEELERTLDSNYGLFGLVVTNCESAIADCPEPEIHVYIGQI</sequence>
<dbReference type="EMBL" id="FO818640">
    <property type="protein sequence ID" value="CDM92381.1"/>
    <property type="molecule type" value="Genomic_DNA"/>
</dbReference>
<evidence type="ECO:0008006" key="3">
    <source>
        <dbReference type="Google" id="ProtNLM"/>
    </source>
</evidence>
<gene>
    <name evidence="1" type="ORF">ARTHRO_10054</name>
</gene>
<organism evidence="1 2">
    <name type="scientific">Limnospira indica PCC 8005</name>
    <dbReference type="NCBI Taxonomy" id="376219"/>
    <lineage>
        <taxon>Bacteria</taxon>
        <taxon>Bacillati</taxon>
        <taxon>Cyanobacteriota</taxon>
        <taxon>Cyanophyceae</taxon>
        <taxon>Oscillatoriophycideae</taxon>
        <taxon>Oscillatoriales</taxon>
        <taxon>Sirenicapillariaceae</taxon>
        <taxon>Limnospira</taxon>
    </lineage>
</organism>
<dbReference type="Proteomes" id="UP000032946">
    <property type="component" value="Chromosome"/>
</dbReference>
<dbReference type="RefSeq" id="WP_006622250.1">
    <property type="nucleotide sequence ID" value="NZ_FO818640.1"/>
</dbReference>
<proteinExistence type="predicted"/>
<reference evidence="1 2" key="1">
    <citation type="submission" date="2014-02" db="EMBL/GenBank/DDBJ databases">
        <authorList>
            <person name="Genoscope - CEA"/>
        </authorList>
    </citation>
    <scope>NUCLEOTIDE SEQUENCE [LARGE SCALE GENOMIC DNA]</scope>
    <source>
        <strain evidence="1 2">PCC 8005</strain>
    </source>
</reference>
<evidence type="ECO:0000313" key="2">
    <source>
        <dbReference type="Proteomes" id="UP000032946"/>
    </source>
</evidence>